<dbReference type="InterPro" id="IPR007197">
    <property type="entry name" value="rSAM"/>
</dbReference>
<keyword evidence="1" id="KW-0479">Metal-binding</keyword>
<dbReference type="NCBIfam" id="NF038135">
    <property type="entry name" value="rSAM_Rv2578c"/>
    <property type="match status" value="1"/>
</dbReference>
<dbReference type="Pfam" id="PF04055">
    <property type="entry name" value="Radical_SAM"/>
    <property type="match status" value="1"/>
</dbReference>
<gene>
    <name evidence="6" type="ORF">HNP84_008716</name>
</gene>
<dbReference type="RefSeq" id="WP_185055804.1">
    <property type="nucleotide sequence ID" value="NZ_BAABIX010000014.1"/>
</dbReference>
<evidence type="ECO:0000256" key="4">
    <source>
        <dbReference type="SAM" id="MobiDB-lite"/>
    </source>
</evidence>
<proteinExistence type="predicted"/>
<dbReference type="InterPro" id="IPR006638">
    <property type="entry name" value="Elp3/MiaA/NifB-like_rSAM"/>
</dbReference>
<evidence type="ECO:0000259" key="5">
    <source>
        <dbReference type="PROSITE" id="PS51918"/>
    </source>
</evidence>
<dbReference type="SUPFAM" id="SSF102114">
    <property type="entry name" value="Radical SAM enzymes"/>
    <property type="match status" value="1"/>
</dbReference>
<dbReference type="GO" id="GO:0051536">
    <property type="term" value="F:iron-sulfur cluster binding"/>
    <property type="evidence" value="ECO:0007669"/>
    <property type="project" value="UniProtKB-KW"/>
</dbReference>
<keyword evidence="7" id="KW-1185">Reference proteome</keyword>
<dbReference type="EMBL" id="JACHGN010000026">
    <property type="protein sequence ID" value="MBB5138954.1"/>
    <property type="molecule type" value="Genomic_DNA"/>
</dbReference>
<comment type="caution">
    <text evidence="6">The sequence shown here is derived from an EMBL/GenBank/DDBJ whole genome shotgun (WGS) entry which is preliminary data.</text>
</comment>
<evidence type="ECO:0000313" key="7">
    <source>
        <dbReference type="Proteomes" id="UP000578449"/>
    </source>
</evidence>
<feature type="domain" description="Radical SAM core" evidence="5">
    <location>
        <begin position="56"/>
        <end position="307"/>
    </location>
</feature>
<dbReference type="CDD" id="cd01335">
    <property type="entry name" value="Radical_SAM"/>
    <property type="match status" value="1"/>
</dbReference>
<dbReference type="GO" id="GO:0046872">
    <property type="term" value="F:metal ion binding"/>
    <property type="evidence" value="ECO:0007669"/>
    <property type="project" value="UniProtKB-KW"/>
</dbReference>
<evidence type="ECO:0000256" key="2">
    <source>
        <dbReference type="ARBA" id="ARBA00023004"/>
    </source>
</evidence>
<dbReference type="SFLD" id="SFLDG01084">
    <property type="entry name" value="Uncharacterised_Radical_SAM_Su"/>
    <property type="match status" value="1"/>
</dbReference>
<dbReference type="InterPro" id="IPR058240">
    <property type="entry name" value="rSAM_sf"/>
</dbReference>
<dbReference type="SMART" id="SM00729">
    <property type="entry name" value="Elp3"/>
    <property type="match status" value="1"/>
</dbReference>
<accession>A0A840PC10</accession>
<dbReference type="SFLD" id="SFLDS00029">
    <property type="entry name" value="Radical_SAM"/>
    <property type="match status" value="1"/>
</dbReference>
<evidence type="ECO:0000313" key="6">
    <source>
        <dbReference type="EMBL" id="MBB5138954.1"/>
    </source>
</evidence>
<organism evidence="6 7">
    <name type="scientific">Thermocatellispora tengchongensis</name>
    <dbReference type="NCBI Taxonomy" id="1073253"/>
    <lineage>
        <taxon>Bacteria</taxon>
        <taxon>Bacillati</taxon>
        <taxon>Actinomycetota</taxon>
        <taxon>Actinomycetes</taxon>
        <taxon>Streptosporangiales</taxon>
        <taxon>Streptosporangiaceae</taxon>
        <taxon>Thermocatellispora</taxon>
    </lineage>
</organism>
<protein>
    <submittedName>
        <fullName evidence="6">DNA repair photolyase</fullName>
    </submittedName>
</protein>
<sequence>MRWDNLRLTDDGEADSATPLFARRAVARTFDTPEFRGVTFYEIHARSIINRVPSASRVPFEWTINPYRGCTHACVYCFARKTHEYLDLDSGRDFDSKIVVKVNAAELARRELAAPRWAGHHIAMGTNVDPYQRAEGRYRLMRGILQALRDAANPFSILTKGSLILRDLDLLTEAAGVTEVSTAVSIGFTDEQMWRAVEPGTPSPRKRLEVVSALSAAGLRCGVLMAPILPYLTDSPQALDTTVRRIAESGAASITPIVLHLRPGAREWFLAWLAREHPRLVPRYRELYGRGAYAPAPYQRRIAAQVRDLATRHGVGRTSPGRTRLIRPPAPTPPPAEQLTLL</sequence>
<feature type="region of interest" description="Disordered" evidence="4">
    <location>
        <begin position="312"/>
        <end position="342"/>
    </location>
</feature>
<keyword evidence="6" id="KW-0456">Lyase</keyword>
<keyword evidence="3" id="KW-0411">Iron-sulfur</keyword>
<dbReference type="PANTHER" id="PTHR43432">
    <property type="entry name" value="SLR0285 PROTEIN"/>
    <property type="match status" value="1"/>
</dbReference>
<keyword evidence="2" id="KW-0408">Iron</keyword>
<dbReference type="GO" id="GO:0016829">
    <property type="term" value="F:lyase activity"/>
    <property type="evidence" value="ECO:0007669"/>
    <property type="project" value="UniProtKB-KW"/>
</dbReference>
<dbReference type="PANTHER" id="PTHR43432:SF3">
    <property type="entry name" value="SLR0285 PROTEIN"/>
    <property type="match status" value="1"/>
</dbReference>
<dbReference type="InterPro" id="IPR040086">
    <property type="entry name" value="MJ0683-like"/>
</dbReference>
<dbReference type="Proteomes" id="UP000578449">
    <property type="component" value="Unassembled WGS sequence"/>
</dbReference>
<evidence type="ECO:0000256" key="3">
    <source>
        <dbReference type="ARBA" id="ARBA00023014"/>
    </source>
</evidence>
<dbReference type="AlphaFoldDB" id="A0A840PC10"/>
<dbReference type="PROSITE" id="PS51918">
    <property type="entry name" value="RADICAL_SAM"/>
    <property type="match status" value="1"/>
</dbReference>
<dbReference type="Gene3D" id="3.80.30.30">
    <property type="match status" value="1"/>
</dbReference>
<name>A0A840PC10_9ACTN</name>
<evidence type="ECO:0000256" key="1">
    <source>
        <dbReference type="ARBA" id="ARBA00022723"/>
    </source>
</evidence>
<reference evidence="6 7" key="1">
    <citation type="submission" date="2020-08" db="EMBL/GenBank/DDBJ databases">
        <title>Genomic Encyclopedia of Type Strains, Phase IV (KMG-IV): sequencing the most valuable type-strain genomes for metagenomic binning, comparative biology and taxonomic classification.</title>
        <authorList>
            <person name="Goeker M."/>
        </authorList>
    </citation>
    <scope>NUCLEOTIDE SEQUENCE [LARGE SCALE GENOMIC DNA]</scope>
    <source>
        <strain evidence="6 7">DSM 45615</strain>
    </source>
</reference>